<dbReference type="VEuPathDB" id="MicrosporidiaDB:G9O61_00g005620"/>
<dbReference type="RefSeq" id="XP_024331841.1">
    <property type="nucleotide sequence ID" value="XM_024476319.1"/>
</dbReference>
<dbReference type="InterPro" id="IPR010920">
    <property type="entry name" value="LSM_dom_sf"/>
</dbReference>
<dbReference type="GO" id="GO:0005886">
    <property type="term" value="C:plasma membrane"/>
    <property type="evidence" value="ECO:0007669"/>
    <property type="project" value="TreeGrafter"/>
</dbReference>
<name>A0A0F9ZFD1_9MICR</name>
<evidence type="ECO:0000256" key="3">
    <source>
        <dbReference type="SAM" id="Phobius"/>
    </source>
</evidence>
<dbReference type="VEuPathDB" id="MicrosporidiaDB:NCER_101356"/>
<dbReference type="EMBL" id="JPQZ01000007">
    <property type="protein sequence ID" value="KKO76099.1"/>
    <property type="molecule type" value="Genomic_DNA"/>
</dbReference>
<dbReference type="GO" id="GO:0006820">
    <property type="term" value="P:monoatomic anion transport"/>
    <property type="evidence" value="ECO:0007669"/>
    <property type="project" value="TreeGrafter"/>
</dbReference>
<keyword evidence="6" id="KW-1185">Reference proteome</keyword>
<dbReference type="InterPro" id="IPR006685">
    <property type="entry name" value="MscS_channel_2nd"/>
</dbReference>
<dbReference type="GO" id="GO:0008381">
    <property type="term" value="F:mechanosensitive monoatomic ion channel activity"/>
    <property type="evidence" value="ECO:0007669"/>
    <property type="project" value="TreeGrafter"/>
</dbReference>
<evidence type="ECO:0000259" key="4">
    <source>
        <dbReference type="Pfam" id="PF00924"/>
    </source>
</evidence>
<feature type="domain" description="Mechanosensitive ion channel MscS" evidence="4">
    <location>
        <begin position="392"/>
        <end position="450"/>
    </location>
</feature>
<accession>A0A0F9ZFD1</accession>
<dbReference type="AlphaFoldDB" id="A0A0F9ZFD1"/>
<keyword evidence="3" id="KW-1133">Transmembrane helix</keyword>
<evidence type="ECO:0000313" key="6">
    <source>
        <dbReference type="Proteomes" id="UP000034350"/>
    </source>
</evidence>
<feature type="transmembrane region" description="Helical" evidence="3">
    <location>
        <begin position="31"/>
        <end position="57"/>
    </location>
</feature>
<comment type="caution">
    <text evidence="5">The sequence shown here is derived from an EMBL/GenBank/DDBJ whole genome shotgun (WGS) entry which is preliminary data.</text>
</comment>
<dbReference type="SUPFAM" id="SSF50182">
    <property type="entry name" value="Sm-like ribonucleoproteins"/>
    <property type="match status" value="1"/>
</dbReference>
<proteinExistence type="inferred from homology"/>
<protein>
    <submittedName>
        <fullName evidence="5">Small-conductance mechanosensitive channel protein</fullName>
    </submittedName>
</protein>
<dbReference type="PANTHER" id="PTHR31618">
    <property type="entry name" value="MECHANOSENSITIVE ION CHANNEL PROTEIN 5"/>
    <property type="match status" value="1"/>
</dbReference>
<comment type="subcellular location">
    <subcellularLocation>
        <location evidence="1">Membrane</location>
        <topology evidence="1">Multi-pass membrane protein</topology>
    </subcellularLocation>
</comment>
<comment type="similarity">
    <text evidence="2">Belongs to the MscS (TC 1.A.23) family.</text>
</comment>
<feature type="transmembrane region" description="Helical" evidence="3">
    <location>
        <begin position="141"/>
        <end position="167"/>
    </location>
</feature>
<dbReference type="InterPro" id="IPR016688">
    <property type="entry name" value="MscS-like_plants/fungi"/>
</dbReference>
<reference evidence="5 6" key="1">
    <citation type="journal article" date="2015" name="Environ. Microbiol.">
        <title>Genome analyses suggest the presence of polyploidy and recent human-driven expansions in eight global populations of the honeybee pathogen Nosema ceranae.</title>
        <authorList>
            <person name="Pelin A."/>
            <person name="Selman M."/>
            <person name="Aris-Brosou S."/>
            <person name="Farinelli L."/>
            <person name="Corradi N."/>
        </authorList>
    </citation>
    <scope>NUCLEOTIDE SEQUENCE [LARGE SCALE GENOMIC DNA]</scope>
    <source>
        <strain evidence="5 6">PA08 1199</strain>
    </source>
</reference>
<keyword evidence="3" id="KW-0472">Membrane</keyword>
<evidence type="ECO:0000256" key="1">
    <source>
        <dbReference type="ARBA" id="ARBA00004141"/>
    </source>
</evidence>
<feature type="transmembrane region" description="Helical" evidence="3">
    <location>
        <begin position="366"/>
        <end position="390"/>
    </location>
</feature>
<dbReference type="PANTHER" id="PTHR31618:SF1">
    <property type="entry name" value="EF-HAND DOMAIN-CONTAINING PROTEIN"/>
    <property type="match status" value="1"/>
</dbReference>
<feature type="transmembrane region" description="Helical" evidence="3">
    <location>
        <begin position="69"/>
        <end position="96"/>
    </location>
</feature>
<dbReference type="GeneID" id="36321272"/>
<dbReference type="VEuPathDB" id="MicrosporidiaDB:AAJ76_700092165"/>
<evidence type="ECO:0000313" key="5">
    <source>
        <dbReference type="EMBL" id="KKO76099.1"/>
    </source>
</evidence>
<feature type="transmembrane region" description="Helical" evidence="3">
    <location>
        <begin position="108"/>
        <end position="129"/>
    </location>
</feature>
<dbReference type="Proteomes" id="UP000034350">
    <property type="component" value="Unassembled WGS sequence"/>
</dbReference>
<dbReference type="Pfam" id="PF00924">
    <property type="entry name" value="MS_channel_2nd"/>
    <property type="match status" value="1"/>
</dbReference>
<evidence type="ECO:0000256" key="2">
    <source>
        <dbReference type="ARBA" id="ARBA00008017"/>
    </source>
</evidence>
<sequence length="546" mass="62823">MEQNFNWFDNDIDAELEEFEQKDDKQTIFSYIFDFVFTQVNYLLLFFIGIRIIFFVFRISKGKLFNINIVVLLNSIIFSLGSFVAIVSLVKILVYVCLNIDIDSKLEIFLSSYRIFSLIIWSLVNLSWYKAIKEDVIGSYYLLRALLTAILVTSVAYNISSILLILFDKYFVLQTLKSKINDVERTEKILSVMKNFRYDSSSTSTAGTPSCPCQDVFCFDFSTSSAREISDRRSLEDIDKNKSYLDIPQPQLHSISDAKTLAKDIFTKASTNGLTLSVDEFSKIFTNPQSSLNAFTYFDNGIDKYITMKTFHDTILAFYMERVNLEKNICRAEEFVSIIGTFFNIIIFCFLCLVYLILFGAPLKELLALALSSALALNFIASGMATDLYYNFMMLLSHQFDIGDEVIVDNIEYKVYGFGLTSTSLLCENGGKVKFLNSDLWKKTLINMTRAPEKILVFKFNLNPNISHSNFSMLKQEIHNFLQQKRFDFMDTFSLQSVSETHTGIESLECSLILKCKAFKNKTKKFNLRVEATNYLRKIIEKYGCN</sequence>
<gene>
    <name evidence="5" type="ORF">AAJ76_700092165</name>
</gene>
<organism evidence="5 6">
    <name type="scientific">Vairimorpha ceranae</name>
    <dbReference type="NCBI Taxonomy" id="40302"/>
    <lineage>
        <taxon>Eukaryota</taxon>
        <taxon>Fungi</taxon>
        <taxon>Fungi incertae sedis</taxon>
        <taxon>Microsporidia</taxon>
        <taxon>Nosematidae</taxon>
        <taxon>Vairimorpha</taxon>
    </lineage>
</organism>
<keyword evidence="3" id="KW-0812">Transmembrane</keyword>
<dbReference type="OrthoDB" id="544685at2759"/>
<feature type="transmembrane region" description="Helical" evidence="3">
    <location>
        <begin position="335"/>
        <end position="360"/>
    </location>
</feature>